<dbReference type="InterPro" id="IPR016181">
    <property type="entry name" value="Acyl_CoA_acyltransferase"/>
</dbReference>
<sequence length="181" mass="20141">MNIRRLTTDDRPLYRALRLESLQESPEAFASTYADALLRTDESWESQTHSSATGPDRATFILVDSTQGALGLAALYRSEIHPETGDLLQMWVSPALRGNHWASTLLEEIFRWAGANEFSVVQAEVTPGNLRAIRFYEKYGFVSSERPDGTTILTKHVDPPFSRGSASLICFAESKPPGAHR</sequence>
<organism evidence="4 5">
    <name type="scientific">Luteolibacter pohnpeiensis</name>
    <dbReference type="NCBI Taxonomy" id="454153"/>
    <lineage>
        <taxon>Bacteria</taxon>
        <taxon>Pseudomonadati</taxon>
        <taxon>Verrucomicrobiota</taxon>
        <taxon>Verrucomicrobiia</taxon>
        <taxon>Verrucomicrobiales</taxon>
        <taxon>Verrucomicrobiaceae</taxon>
        <taxon>Luteolibacter</taxon>
    </lineage>
</organism>
<dbReference type="SUPFAM" id="SSF55729">
    <property type="entry name" value="Acyl-CoA N-acyltransferases (Nat)"/>
    <property type="match status" value="1"/>
</dbReference>
<evidence type="ECO:0000256" key="1">
    <source>
        <dbReference type="ARBA" id="ARBA00022679"/>
    </source>
</evidence>
<accession>A0A934S906</accession>
<dbReference type="GO" id="GO:0016747">
    <property type="term" value="F:acyltransferase activity, transferring groups other than amino-acyl groups"/>
    <property type="evidence" value="ECO:0007669"/>
    <property type="project" value="InterPro"/>
</dbReference>
<gene>
    <name evidence="4" type="ORF">JIN85_11610</name>
</gene>
<dbReference type="Proteomes" id="UP000603141">
    <property type="component" value="Unassembled WGS sequence"/>
</dbReference>
<keyword evidence="1" id="KW-0808">Transferase</keyword>
<protein>
    <submittedName>
        <fullName evidence="4">GNAT family N-acetyltransferase</fullName>
    </submittedName>
</protein>
<name>A0A934S906_9BACT</name>
<evidence type="ECO:0000259" key="3">
    <source>
        <dbReference type="PROSITE" id="PS51186"/>
    </source>
</evidence>
<evidence type="ECO:0000313" key="5">
    <source>
        <dbReference type="Proteomes" id="UP000603141"/>
    </source>
</evidence>
<dbReference type="PANTHER" id="PTHR43877:SF2">
    <property type="entry name" value="AMINOALKYLPHOSPHONATE N-ACETYLTRANSFERASE-RELATED"/>
    <property type="match status" value="1"/>
</dbReference>
<evidence type="ECO:0000313" key="4">
    <source>
        <dbReference type="EMBL" id="MBK1883066.1"/>
    </source>
</evidence>
<proteinExistence type="predicted"/>
<dbReference type="PROSITE" id="PS51186">
    <property type="entry name" value="GNAT"/>
    <property type="match status" value="1"/>
</dbReference>
<keyword evidence="2" id="KW-0012">Acyltransferase</keyword>
<dbReference type="CDD" id="cd04301">
    <property type="entry name" value="NAT_SF"/>
    <property type="match status" value="1"/>
</dbReference>
<reference evidence="4" key="1">
    <citation type="submission" date="2021-01" db="EMBL/GenBank/DDBJ databases">
        <title>Modified the classification status of verrucomicrobia.</title>
        <authorList>
            <person name="Feng X."/>
        </authorList>
    </citation>
    <scope>NUCLEOTIDE SEQUENCE</scope>
    <source>
        <strain evidence="4">KCTC 22041</strain>
    </source>
</reference>
<evidence type="ECO:0000256" key="2">
    <source>
        <dbReference type="ARBA" id="ARBA00023315"/>
    </source>
</evidence>
<keyword evidence="5" id="KW-1185">Reference proteome</keyword>
<dbReference type="EMBL" id="JAENIJ010000017">
    <property type="protein sequence ID" value="MBK1883066.1"/>
    <property type="molecule type" value="Genomic_DNA"/>
</dbReference>
<dbReference type="InterPro" id="IPR050832">
    <property type="entry name" value="Bact_Acetyltransf"/>
</dbReference>
<dbReference type="Gene3D" id="3.40.630.30">
    <property type="match status" value="1"/>
</dbReference>
<dbReference type="PANTHER" id="PTHR43877">
    <property type="entry name" value="AMINOALKYLPHOSPHONATE N-ACETYLTRANSFERASE-RELATED-RELATED"/>
    <property type="match status" value="1"/>
</dbReference>
<dbReference type="AlphaFoldDB" id="A0A934S906"/>
<comment type="caution">
    <text evidence="4">The sequence shown here is derived from an EMBL/GenBank/DDBJ whole genome shotgun (WGS) entry which is preliminary data.</text>
</comment>
<dbReference type="InterPro" id="IPR000182">
    <property type="entry name" value="GNAT_dom"/>
</dbReference>
<feature type="domain" description="N-acetyltransferase" evidence="3">
    <location>
        <begin position="1"/>
        <end position="158"/>
    </location>
</feature>
<dbReference type="Pfam" id="PF00583">
    <property type="entry name" value="Acetyltransf_1"/>
    <property type="match status" value="1"/>
</dbReference>